<dbReference type="RefSeq" id="XP_036682039.1">
    <property type="nucleotide sequence ID" value="XM_036826144.1"/>
</dbReference>
<keyword evidence="3" id="KW-1185">Reference proteome</keyword>
<feature type="transmembrane region" description="Helical" evidence="2">
    <location>
        <begin position="20"/>
        <end position="44"/>
    </location>
</feature>
<accession>A0A8B8VB20</accession>
<dbReference type="RefSeq" id="XP_036682040.1">
    <property type="nucleotide sequence ID" value="XM_036826145.1"/>
</dbReference>
<keyword evidence="2" id="KW-1133">Transmembrane helix</keyword>
<organism evidence="3 7">
    <name type="scientific">Balaenoptera musculus</name>
    <name type="common">Blue whale</name>
    <dbReference type="NCBI Taxonomy" id="9771"/>
    <lineage>
        <taxon>Eukaryota</taxon>
        <taxon>Metazoa</taxon>
        <taxon>Chordata</taxon>
        <taxon>Craniata</taxon>
        <taxon>Vertebrata</taxon>
        <taxon>Euteleostomi</taxon>
        <taxon>Mammalia</taxon>
        <taxon>Eutheria</taxon>
        <taxon>Laurasiatheria</taxon>
        <taxon>Artiodactyla</taxon>
        <taxon>Whippomorpha</taxon>
        <taxon>Cetacea</taxon>
        <taxon>Mysticeti</taxon>
        <taxon>Balaenopteridae</taxon>
        <taxon>Balaenoptera</taxon>
    </lineage>
</organism>
<keyword evidence="2" id="KW-0472">Membrane</keyword>
<protein>
    <submittedName>
        <fullName evidence="4 5">Uncharaterized LOC112694756 homolog</fullName>
    </submittedName>
</protein>
<dbReference type="Proteomes" id="UP000694857">
    <property type="component" value="Chromosome 15"/>
</dbReference>
<evidence type="ECO:0000313" key="6">
    <source>
        <dbReference type="RefSeq" id="XP_036682040.1"/>
    </source>
</evidence>
<dbReference type="KEGG" id="bmus:118881337"/>
<sequence>MDASSSPWNPTPAPVSSPSLLLPIPAIVVLAVGIYLLLLGLVLLTRHCLLAQGCCTDCSSPCRKQGASRPQDCCWTCAEACDFPLPSPAHYLDACCPQPTTWMPAAPSPPNLIGPLTALAAARSVTVPVRASFLTARASTVSALRSSSDDKTQGPCPLGSGQLPGPTCPVP</sequence>
<dbReference type="RefSeq" id="XP_036682038.1">
    <property type="nucleotide sequence ID" value="XM_036826143.1"/>
</dbReference>
<gene>
    <name evidence="4 5 6 7" type="primary">LOC118881337</name>
</gene>
<proteinExistence type="predicted"/>
<evidence type="ECO:0000313" key="5">
    <source>
        <dbReference type="RefSeq" id="XP_036682039.1"/>
    </source>
</evidence>
<feature type="region of interest" description="Disordered" evidence="1">
    <location>
        <begin position="144"/>
        <end position="171"/>
    </location>
</feature>
<keyword evidence="2" id="KW-0812">Transmembrane</keyword>
<evidence type="ECO:0000256" key="2">
    <source>
        <dbReference type="SAM" id="Phobius"/>
    </source>
</evidence>
<dbReference type="RefSeq" id="XP_036682041.1">
    <property type="nucleotide sequence ID" value="XM_036826146.1"/>
</dbReference>
<dbReference type="OrthoDB" id="6365775at2759"/>
<evidence type="ECO:0000256" key="1">
    <source>
        <dbReference type="SAM" id="MobiDB-lite"/>
    </source>
</evidence>
<evidence type="ECO:0000313" key="3">
    <source>
        <dbReference type="Proteomes" id="UP000694857"/>
    </source>
</evidence>
<evidence type="ECO:0000313" key="4">
    <source>
        <dbReference type="RefSeq" id="XP_036682038.1"/>
    </source>
</evidence>
<evidence type="ECO:0000313" key="7">
    <source>
        <dbReference type="RefSeq" id="XP_036682041.1"/>
    </source>
</evidence>
<reference evidence="4 5" key="1">
    <citation type="submission" date="2025-04" db="UniProtKB">
        <authorList>
            <consortium name="RefSeq"/>
        </authorList>
    </citation>
    <scope>IDENTIFICATION</scope>
    <source>
        <tissue evidence="4 5">Epidermis and Blubber</tissue>
    </source>
</reference>
<dbReference type="AlphaFoldDB" id="A0A8B8VB20"/>
<dbReference type="GeneID" id="118881337"/>
<name>A0A8B8VB20_BALMU</name>